<proteinExistence type="predicted"/>
<accession>A0ACC0P7H7</accession>
<comment type="caution">
    <text evidence="1">The sequence shown here is derived from an EMBL/GenBank/DDBJ whole genome shotgun (WGS) entry which is preliminary data.</text>
</comment>
<dbReference type="EMBL" id="CM046391">
    <property type="protein sequence ID" value="KAI8561109.1"/>
    <property type="molecule type" value="Genomic_DNA"/>
</dbReference>
<sequence>MRSLHTHAQKEFSVKILFFSSYENFGLQITSTLAIAVEFWQWLSKIVKYSNTYVIPPQSQAAHTYSTSFGDKTPTGKEEFRQPDGHPEGLTRFSSIETLTTPPERLRLGRWQGKSNEALSRYRKYRRDRKLMEVLSENPYAQVLRTLEKRPLESYRIHIQSSVKLDQRVYNSPSADQVAGIWIEGNNANVPFEREIVIHEHSGSRHRVQHYYGCYDPLQYPALFPRGESGWHQNIMKKRPQHRNRSSQEDSAMPKFASADDIFKNEQRGNAGTYSF</sequence>
<evidence type="ECO:0000313" key="2">
    <source>
        <dbReference type="Proteomes" id="UP001062846"/>
    </source>
</evidence>
<evidence type="ECO:0000313" key="1">
    <source>
        <dbReference type="EMBL" id="KAI8561109.1"/>
    </source>
</evidence>
<dbReference type="Proteomes" id="UP001062846">
    <property type="component" value="Chromosome 4"/>
</dbReference>
<reference evidence="1" key="1">
    <citation type="submission" date="2022-02" db="EMBL/GenBank/DDBJ databases">
        <title>Plant Genome Project.</title>
        <authorList>
            <person name="Zhang R.-G."/>
        </authorList>
    </citation>
    <scope>NUCLEOTIDE SEQUENCE</scope>
    <source>
        <strain evidence="1">AT1</strain>
    </source>
</reference>
<protein>
    <submittedName>
        <fullName evidence="1">Uncharacterized protein</fullName>
    </submittedName>
</protein>
<keyword evidence="2" id="KW-1185">Reference proteome</keyword>
<organism evidence="1 2">
    <name type="scientific">Rhododendron molle</name>
    <name type="common">Chinese azalea</name>
    <name type="synonym">Azalea mollis</name>
    <dbReference type="NCBI Taxonomy" id="49168"/>
    <lineage>
        <taxon>Eukaryota</taxon>
        <taxon>Viridiplantae</taxon>
        <taxon>Streptophyta</taxon>
        <taxon>Embryophyta</taxon>
        <taxon>Tracheophyta</taxon>
        <taxon>Spermatophyta</taxon>
        <taxon>Magnoliopsida</taxon>
        <taxon>eudicotyledons</taxon>
        <taxon>Gunneridae</taxon>
        <taxon>Pentapetalae</taxon>
        <taxon>asterids</taxon>
        <taxon>Ericales</taxon>
        <taxon>Ericaceae</taxon>
        <taxon>Ericoideae</taxon>
        <taxon>Rhodoreae</taxon>
        <taxon>Rhododendron</taxon>
    </lineage>
</organism>
<gene>
    <name evidence="1" type="ORF">RHMOL_Rhmol04G0311400</name>
</gene>
<name>A0ACC0P7H7_RHOML</name>